<dbReference type="Proteomes" id="UP001329825">
    <property type="component" value="Chromosome 1"/>
</dbReference>
<protein>
    <recommendedName>
        <fullName evidence="4">Mitochondrial distribution and morphology protein 12</fullName>
    </recommendedName>
</protein>
<evidence type="ECO:0000256" key="1">
    <source>
        <dbReference type="SAM" id="MobiDB-lite"/>
    </source>
</evidence>
<keyword evidence="3" id="KW-1185">Reference proteome</keyword>
<reference evidence="2 3" key="1">
    <citation type="submission" date="2024-01" db="EMBL/GenBank/DDBJ databases">
        <title>Comparative genomics of Cryptococcus and Kwoniella reveals pathogenesis evolution and contrasting modes of karyotype evolution via chromosome fusion or intercentromeric recombination.</title>
        <authorList>
            <person name="Coelho M.A."/>
            <person name="David-Palma M."/>
            <person name="Shea T."/>
            <person name="Bowers K."/>
            <person name="McGinley-Smith S."/>
            <person name="Mohammad A.W."/>
            <person name="Gnirke A."/>
            <person name="Yurkov A.M."/>
            <person name="Nowrousian M."/>
            <person name="Sun S."/>
            <person name="Cuomo C.A."/>
            <person name="Heitman J."/>
        </authorList>
    </citation>
    <scope>NUCLEOTIDE SEQUENCE [LARGE SCALE GENOMIC DNA]</scope>
    <source>
        <strain evidence="2">CBS 11374</strain>
    </source>
</reference>
<dbReference type="GeneID" id="87952332"/>
<name>A0ABZ1CNH3_9TREE</name>
<proteinExistence type="predicted"/>
<evidence type="ECO:0000313" key="2">
    <source>
        <dbReference type="EMBL" id="WRT63296.1"/>
    </source>
</evidence>
<feature type="region of interest" description="Disordered" evidence="1">
    <location>
        <begin position="185"/>
        <end position="219"/>
    </location>
</feature>
<dbReference type="RefSeq" id="XP_062788036.1">
    <property type="nucleotide sequence ID" value="XM_062931985.1"/>
</dbReference>
<evidence type="ECO:0008006" key="4">
    <source>
        <dbReference type="Google" id="ProtNLM"/>
    </source>
</evidence>
<dbReference type="EMBL" id="CP141881">
    <property type="protein sequence ID" value="WRT63296.1"/>
    <property type="molecule type" value="Genomic_DNA"/>
</dbReference>
<sequence>MGYTLQLQWTFTPPAGRPISLADIILPRVLENYNLHTPSRSTIQLRTYRASFPSSNPGANSTSDDINAEGSKSSSRYLTAITTLPTPSPTNSSSININNGNVGGNLEDITYLFLDDRSVNPANTSTNGSVQFEINGKNQVLHQGQHGSNDDIPIDIDQSANGQEGQTIDLLEKDTLDEDGFEIIDSVKSKEQPNGANANPEQVTTKESSSISKDTPIPVSSKTKIPSRYKILVVRPTSSVQPMLQSLLSPFIMGLTKSARATASTTSSLPTPTALPGSSLLLTVLTFSPSPPPFSHPIILRIFILPNPSASSIFLEAEYTYPKSSSDLDSVDAGKPEEVCKSFLEGCLIEGQILGEKKWSYLDEQGGWEGIQRNKKSIFSLAQSLREASFI</sequence>
<organism evidence="2 3">
    <name type="scientific">Kwoniella shivajii</name>
    <dbReference type="NCBI Taxonomy" id="564305"/>
    <lineage>
        <taxon>Eukaryota</taxon>
        <taxon>Fungi</taxon>
        <taxon>Dikarya</taxon>
        <taxon>Basidiomycota</taxon>
        <taxon>Agaricomycotina</taxon>
        <taxon>Tremellomycetes</taxon>
        <taxon>Tremellales</taxon>
        <taxon>Cryptococcaceae</taxon>
        <taxon>Kwoniella</taxon>
    </lineage>
</organism>
<evidence type="ECO:0000313" key="3">
    <source>
        <dbReference type="Proteomes" id="UP001329825"/>
    </source>
</evidence>
<feature type="compositionally biased region" description="Polar residues" evidence="1">
    <location>
        <begin position="192"/>
        <end position="219"/>
    </location>
</feature>
<accession>A0ABZ1CNH3</accession>
<gene>
    <name evidence="2" type="ORF">IL334_000201</name>
</gene>